<dbReference type="CDD" id="cd08023">
    <property type="entry name" value="GH16_laminarinase_like"/>
    <property type="match status" value="1"/>
</dbReference>
<dbReference type="SUPFAM" id="SSF49785">
    <property type="entry name" value="Galactose-binding domain-like"/>
    <property type="match status" value="1"/>
</dbReference>
<comment type="caution">
    <text evidence="5">The sequence shown here is derived from an EMBL/GenBank/DDBJ whole genome shotgun (WGS) entry which is preliminary data.</text>
</comment>
<feature type="compositionally biased region" description="Basic and acidic residues" evidence="2">
    <location>
        <begin position="483"/>
        <end position="512"/>
    </location>
</feature>
<sequence>MRITKKITAYILATSLLLSGITFYNNDQSEVKAAVGDWKEVWSDEFNGTSLDTNTWTYEIGNGNWGWGNGEAEYYTDRPENISVSDGYLKITAKKENYKNFKYTSGRIISRGKKNFKYGKMEARIKVENGNQSGVWPAFWMMGEKGKWPDNGELDIMEHANDRNYVGGCIHWNPNGFGGNYDHRYQGGDYYFSDNVNNGITNWHTYGIIWDEKHIEWTVDGVSYHTEKFNSSNSYCFQQYQYFLLNLAIGGTGTLYTGKQTPPEDYKTAVMYVDWVKVWQKEEAPTTEYDGPYVTVTEDSVAKYTGSWSDFFGSGWTGASGTLTSNGTIADGFTINATSVGRTGDKDSIWGIQGKLMNLKYYPGNTYKYKCTITSDKDKRIFVKVADDAEDALAGGYITLKANEPYYYETDVNIPKDFDGTVSLKFGMGIANDGDVIDAGSSLKVKVENVSFVTTATIPDPDYVNSQTTTEKPTVAPTVKPTETTKKQQEETKENITEVTTKKQQEETKENITEVTTKNQQTVTTTKNTSYKVTKPGKTKVVRALRSKNNKKISLKLKKIKGASKYEIKVSTSKRFTKKTTKKVVIKSVKKVIKGLKKNKKYYIKARAIKVVNKKLYPGKWSKVKKIKKCEFYKKRRV</sequence>
<feature type="region of interest" description="Disordered" evidence="2">
    <location>
        <begin position="482"/>
        <end position="512"/>
    </location>
</feature>
<dbReference type="RefSeq" id="WP_118589681.1">
    <property type="nucleotide sequence ID" value="NZ_JACOOZ010000009.1"/>
</dbReference>
<keyword evidence="3" id="KW-0472">Membrane</keyword>
<dbReference type="Gene3D" id="2.60.120.200">
    <property type="match status" value="1"/>
</dbReference>
<feature type="domain" description="GH16" evidence="4">
    <location>
        <begin position="21"/>
        <end position="284"/>
    </location>
</feature>
<organism evidence="5 6">
    <name type="scientific">Eubacterium segne</name>
    <dbReference type="NCBI Taxonomy" id="2763045"/>
    <lineage>
        <taxon>Bacteria</taxon>
        <taxon>Bacillati</taxon>
        <taxon>Bacillota</taxon>
        <taxon>Clostridia</taxon>
        <taxon>Eubacteriales</taxon>
        <taxon>Eubacteriaceae</taxon>
        <taxon>Eubacterium</taxon>
    </lineage>
</organism>
<dbReference type="InterPro" id="IPR008979">
    <property type="entry name" value="Galactose-bd-like_sf"/>
</dbReference>
<evidence type="ECO:0000313" key="6">
    <source>
        <dbReference type="Proteomes" id="UP000597877"/>
    </source>
</evidence>
<accession>A0ABR7F503</accession>
<gene>
    <name evidence="5" type="ORF">H8S00_11895</name>
</gene>
<dbReference type="Pfam" id="PF00722">
    <property type="entry name" value="Glyco_hydro_16"/>
    <property type="match status" value="1"/>
</dbReference>
<dbReference type="InterPro" id="IPR013320">
    <property type="entry name" value="ConA-like_dom_sf"/>
</dbReference>
<dbReference type="EMBL" id="JACOOZ010000009">
    <property type="protein sequence ID" value="MBC5668672.1"/>
    <property type="molecule type" value="Genomic_DNA"/>
</dbReference>
<dbReference type="PROSITE" id="PS51762">
    <property type="entry name" value="GH16_2"/>
    <property type="match status" value="1"/>
</dbReference>
<dbReference type="Gene3D" id="2.60.120.260">
    <property type="entry name" value="Galactose-binding domain-like"/>
    <property type="match status" value="1"/>
</dbReference>
<evidence type="ECO:0000256" key="1">
    <source>
        <dbReference type="ARBA" id="ARBA00006865"/>
    </source>
</evidence>
<comment type="similarity">
    <text evidence="1">Belongs to the glycosyl hydrolase 16 family.</text>
</comment>
<dbReference type="SUPFAM" id="SSF49899">
    <property type="entry name" value="Concanavalin A-like lectins/glucanases"/>
    <property type="match status" value="1"/>
</dbReference>
<evidence type="ECO:0000259" key="4">
    <source>
        <dbReference type="PROSITE" id="PS51762"/>
    </source>
</evidence>
<protein>
    <submittedName>
        <fullName evidence="5">Family 16 glycosylhydrolase</fullName>
    </submittedName>
</protein>
<name>A0ABR7F503_9FIRM</name>
<evidence type="ECO:0000313" key="5">
    <source>
        <dbReference type="EMBL" id="MBC5668672.1"/>
    </source>
</evidence>
<keyword evidence="6" id="KW-1185">Reference proteome</keyword>
<dbReference type="PANTHER" id="PTHR10963">
    <property type="entry name" value="GLYCOSYL HYDROLASE-RELATED"/>
    <property type="match status" value="1"/>
</dbReference>
<proteinExistence type="inferred from homology"/>
<keyword evidence="3" id="KW-1133">Transmembrane helix</keyword>
<dbReference type="InterPro" id="IPR000757">
    <property type="entry name" value="Beta-glucanase-like"/>
</dbReference>
<evidence type="ECO:0000256" key="2">
    <source>
        <dbReference type="SAM" id="MobiDB-lite"/>
    </source>
</evidence>
<dbReference type="PANTHER" id="PTHR10963:SF55">
    <property type="entry name" value="GLYCOSIDE HYDROLASE FAMILY 16 PROTEIN"/>
    <property type="match status" value="1"/>
</dbReference>
<dbReference type="Proteomes" id="UP000597877">
    <property type="component" value="Unassembled WGS sequence"/>
</dbReference>
<feature type="transmembrane region" description="Helical" evidence="3">
    <location>
        <begin position="7"/>
        <end position="24"/>
    </location>
</feature>
<keyword evidence="3" id="KW-0812">Transmembrane</keyword>
<evidence type="ECO:0000256" key="3">
    <source>
        <dbReference type="SAM" id="Phobius"/>
    </source>
</evidence>
<reference evidence="5 6" key="1">
    <citation type="submission" date="2020-08" db="EMBL/GenBank/DDBJ databases">
        <title>Genome public.</title>
        <authorList>
            <person name="Liu C."/>
            <person name="Sun Q."/>
        </authorList>
    </citation>
    <scope>NUCLEOTIDE SEQUENCE [LARGE SCALE GENOMIC DNA]</scope>
    <source>
        <strain evidence="5 6">BX4</strain>
    </source>
</reference>
<dbReference type="InterPro" id="IPR050546">
    <property type="entry name" value="Glycosyl_Hydrlase_16"/>
</dbReference>